<keyword evidence="1" id="KW-0812">Transmembrane</keyword>
<feature type="transmembrane region" description="Helical" evidence="1">
    <location>
        <begin position="50"/>
        <end position="73"/>
    </location>
</feature>
<dbReference type="Proteomes" id="UP000242287">
    <property type="component" value="Unassembled WGS sequence"/>
</dbReference>
<feature type="transmembrane region" description="Helical" evidence="1">
    <location>
        <begin position="119"/>
        <end position="137"/>
    </location>
</feature>
<evidence type="ECO:0000313" key="3">
    <source>
        <dbReference type="Proteomes" id="UP000242287"/>
    </source>
</evidence>
<accession>A0A2A9NHZ7</accession>
<reference evidence="2 3" key="1">
    <citation type="submission" date="2014-02" db="EMBL/GenBank/DDBJ databases">
        <title>Transposable element dynamics among asymbiotic and ectomycorrhizal Amanita fungi.</title>
        <authorList>
            <consortium name="DOE Joint Genome Institute"/>
            <person name="Hess J."/>
            <person name="Skrede I."/>
            <person name="Wolfe B."/>
            <person name="LaButti K."/>
            <person name="Ohm R.A."/>
            <person name="Grigoriev I.V."/>
            <person name="Pringle A."/>
        </authorList>
    </citation>
    <scope>NUCLEOTIDE SEQUENCE [LARGE SCALE GENOMIC DNA]</scope>
    <source>
        <strain evidence="2 3">SKay4041</strain>
    </source>
</reference>
<keyword evidence="3" id="KW-1185">Reference proteome</keyword>
<protein>
    <submittedName>
        <fullName evidence="2">Uncharacterized protein</fullName>
    </submittedName>
</protein>
<organism evidence="2 3">
    <name type="scientific">Amanita thiersii Skay4041</name>
    <dbReference type="NCBI Taxonomy" id="703135"/>
    <lineage>
        <taxon>Eukaryota</taxon>
        <taxon>Fungi</taxon>
        <taxon>Dikarya</taxon>
        <taxon>Basidiomycota</taxon>
        <taxon>Agaricomycotina</taxon>
        <taxon>Agaricomycetes</taxon>
        <taxon>Agaricomycetidae</taxon>
        <taxon>Agaricales</taxon>
        <taxon>Pluteineae</taxon>
        <taxon>Amanitaceae</taxon>
        <taxon>Amanita</taxon>
    </lineage>
</organism>
<feature type="transmembrane region" description="Helical" evidence="1">
    <location>
        <begin position="85"/>
        <end position="107"/>
    </location>
</feature>
<feature type="transmembrane region" description="Helical" evidence="1">
    <location>
        <begin position="12"/>
        <end position="30"/>
    </location>
</feature>
<evidence type="ECO:0000256" key="1">
    <source>
        <dbReference type="SAM" id="Phobius"/>
    </source>
</evidence>
<sequence>MDIVFNTDFINTFIQAIWSGLFLISFLHMWSLKVEEQTWWRIKEEANQYLLAAASVMCALIALDLAVSILRIAYVLRGNTTADRIALLLNNSIEMIVIVLADSVLIYRCWLVNFHQWCLIYPLFVLLFASTACLVYSSRSQWNNGTTQHG</sequence>
<dbReference type="OrthoDB" id="2873242at2759"/>
<gene>
    <name evidence="2" type="ORF">AMATHDRAFT_64133</name>
</gene>
<dbReference type="AlphaFoldDB" id="A0A2A9NHZ7"/>
<dbReference type="EMBL" id="KZ302044">
    <property type="protein sequence ID" value="PFH48954.1"/>
    <property type="molecule type" value="Genomic_DNA"/>
</dbReference>
<proteinExistence type="predicted"/>
<evidence type="ECO:0000313" key="2">
    <source>
        <dbReference type="EMBL" id="PFH48954.1"/>
    </source>
</evidence>
<name>A0A2A9NHZ7_9AGAR</name>
<keyword evidence="1" id="KW-1133">Transmembrane helix</keyword>
<keyword evidence="1" id="KW-0472">Membrane</keyword>